<sequence>MRISTATTAVLAVTTCLAGGLALRPTPASAAQAPDHDVINKTSGGRLALYGDSTAEGAIAITLRDPAWKYRTEVWEQDAKWQADEAGTWTVVLKNQAANKCLQPADAASQRGTAIVVKNCDGSDLQKWILAGEKVDGKYTGWWVWRPKVNKNVAITLNRYNDGSWDTLHLGTAYPSADRLWRIAPNDEPWHL</sequence>
<dbReference type="SUPFAM" id="SSF50370">
    <property type="entry name" value="Ricin B-like lectins"/>
    <property type="match status" value="1"/>
</dbReference>
<comment type="caution">
    <text evidence="2">The sequence shown here is derived from an EMBL/GenBank/DDBJ whole genome shotgun (WGS) entry which is preliminary data.</text>
</comment>
<feature type="signal peptide" evidence="1">
    <location>
        <begin position="1"/>
        <end position="30"/>
    </location>
</feature>
<accession>A0A5R8Z3F7</accession>
<feature type="chain" id="PRO_5024374782" evidence="1">
    <location>
        <begin position="31"/>
        <end position="192"/>
    </location>
</feature>
<evidence type="ECO:0000313" key="3">
    <source>
        <dbReference type="Proteomes" id="UP000309033"/>
    </source>
</evidence>
<organism evidence="2 3">
    <name type="scientific">Microbispora triticiradicis</name>
    <dbReference type="NCBI Taxonomy" id="2200763"/>
    <lineage>
        <taxon>Bacteria</taxon>
        <taxon>Bacillati</taxon>
        <taxon>Actinomycetota</taxon>
        <taxon>Actinomycetes</taxon>
        <taxon>Streptosporangiales</taxon>
        <taxon>Streptosporangiaceae</taxon>
        <taxon>Microbispora</taxon>
    </lineage>
</organism>
<reference evidence="2" key="1">
    <citation type="submission" date="2019-05" db="EMBL/GenBank/DDBJ databases">
        <title>Isolation, diversity and antifungal activity of Actinobacteria from wheat.</title>
        <authorList>
            <person name="Yu B."/>
        </authorList>
    </citation>
    <scope>NUCLEOTIDE SEQUENCE [LARGE SCALE GENOMIC DNA]</scope>
    <source>
        <strain evidence="2">NEAU-HEGS1-5</strain>
    </source>
</reference>
<dbReference type="InterPro" id="IPR035992">
    <property type="entry name" value="Ricin_B-like_lectins"/>
</dbReference>
<dbReference type="PROSITE" id="PS50231">
    <property type="entry name" value="RICIN_B_LECTIN"/>
    <property type="match status" value="1"/>
</dbReference>
<dbReference type="Gene3D" id="2.80.10.50">
    <property type="match status" value="1"/>
</dbReference>
<gene>
    <name evidence="2" type="ORF">FED44_14290</name>
</gene>
<dbReference type="Proteomes" id="UP000309033">
    <property type="component" value="Unassembled WGS sequence"/>
</dbReference>
<keyword evidence="1" id="KW-0732">Signal</keyword>
<keyword evidence="3" id="KW-1185">Reference proteome</keyword>
<evidence type="ECO:0000256" key="1">
    <source>
        <dbReference type="SAM" id="SignalP"/>
    </source>
</evidence>
<evidence type="ECO:0000313" key="2">
    <source>
        <dbReference type="EMBL" id="TLP59486.1"/>
    </source>
</evidence>
<dbReference type="OrthoDB" id="177947at2"/>
<proteinExistence type="predicted"/>
<dbReference type="CDD" id="cd00161">
    <property type="entry name" value="beta-trefoil_Ricin-like"/>
    <property type="match status" value="2"/>
</dbReference>
<dbReference type="EMBL" id="VANP01000005">
    <property type="protein sequence ID" value="TLP59486.1"/>
    <property type="molecule type" value="Genomic_DNA"/>
</dbReference>
<dbReference type="AlphaFoldDB" id="A0A5R8Z3F7"/>
<name>A0A5R8Z3F7_9ACTN</name>
<protein>
    <submittedName>
        <fullName evidence="2">Uncharacterized protein</fullName>
    </submittedName>
</protein>